<dbReference type="AlphaFoldDB" id="A0AAE3D2M9"/>
<dbReference type="InterPro" id="IPR036271">
    <property type="entry name" value="Tet_transcr_reg_TetR-rel_C_sf"/>
</dbReference>
<feature type="domain" description="HTH tetR-type" evidence="3">
    <location>
        <begin position="3"/>
        <end position="63"/>
    </location>
</feature>
<dbReference type="PRINTS" id="PR00455">
    <property type="entry name" value="HTHTETR"/>
</dbReference>
<dbReference type="InterPro" id="IPR001647">
    <property type="entry name" value="HTH_TetR"/>
</dbReference>
<protein>
    <submittedName>
        <fullName evidence="4">TetR/AcrR family transcriptional regulator</fullName>
    </submittedName>
</protein>
<feature type="DNA-binding region" description="H-T-H motif" evidence="2">
    <location>
        <begin position="26"/>
        <end position="45"/>
    </location>
</feature>
<dbReference type="Gene3D" id="1.10.357.10">
    <property type="entry name" value="Tetracycline Repressor, domain 2"/>
    <property type="match status" value="1"/>
</dbReference>
<accession>A0AAE3D2M9</accession>
<organism evidence="4 5">
    <name type="scientific">Flavimaribacter sediminis</name>
    <dbReference type="NCBI Taxonomy" id="2865987"/>
    <lineage>
        <taxon>Bacteria</taxon>
        <taxon>Pseudomonadati</taxon>
        <taxon>Pseudomonadota</taxon>
        <taxon>Alphaproteobacteria</taxon>
        <taxon>Hyphomicrobiales</taxon>
        <taxon>Rhizobiaceae</taxon>
        <taxon>Flavimaribacter</taxon>
    </lineage>
</organism>
<dbReference type="InterPro" id="IPR050109">
    <property type="entry name" value="HTH-type_TetR-like_transc_reg"/>
</dbReference>
<sequence>MSKNTREQLLESARRCFAAKGFYGASIADIADEIGLTKQALLHHFGSKEKLYGEILKGIAEGIISDIIRTRAHVTNPLAQLEALMTGILDRQLAHSEEAQILMRELLDNRARAEQAGNWYLKPFLDSLVSIVRTIPLEEDLTEARALALVYQFLGSINYFVVSEPTLTQMFGKEVHAAMRQDYSEQLRLLIRHRFHHG</sequence>
<name>A0AAE3D2M9_9HYPH</name>
<dbReference type="PANTHER" id="PTHR30328">
    <property type="entry name" value="TRANSCRIPTIONAL REPRESSOR"/>
    <property type="match status" value="1"/>
</dbReference>
<evidence type="ECO:0000313" key="4">
    <source>
        <dbReference type="EMBL" id="MBW8638753.1"/>
    </source>
</evidence>
<proteinExistence type="predicted"/>
<dbReference type="PROSITE" id="PS50977">
    <property type="entry name" value="HTH_TETR_2"/>
    <property type="match status" value="1"/>
</dbReference>
<evidence type="ECO:0000256" key="1">
    <source>
        <dbReference type="ARBA" id="ARBA00023125"/>
    </source>
</evidence>
<gene>
    <name evidence="4" type="ORF">K1W69_16275</name>
</gene>
<dbReference type="SUPFAM" id="SSF46689">
    <property type="entry name" value="Homeodomain-like"/>
    <property type="match status" value="1"/>
</dbReference>
<keyword evidence="5" id="KW-1185">Reference proteome</keyword>
<dbReference type="SUPFAM" id="SSF48498">
    <property type="entry name" value="Tetracyclin repressor-like, C-terminal domain"/>
    <property type="match status" value="1"/>
</dbReference>
<dbReference type="EMBL" id="JAICBX010000003">
    <property type="protein sequence ID" value="MBW8638753.1"/>
    <property type="molecule type" value="Genomic_DNA"/>
</dbReference>
<dbReference type="GO" id="GO:0003677">
    <property type="term" value="F:DNA binding"/>
    <property type="evidence" value="ECO:0007669"/>
    <property type="project" value="UniProtKB-UniRule"/>
</dbReference>
<dbReference type="Proteomes" id="UP001196509">
    <property type="component" value="Unassembled WGS sequence"/>
</dbReference>
<dbReference type="Pfam" id="PF00440">
    <property type="entry name" value="TetR_N"/>
    <property type="match status" value="1"/>
</dbReference>
<reference evidence="4" key="1">
    <citation type="submission" date="2021-08" db="EMBL/GenBank/DDBJ databases">
        <title>Hoeflea bacterium WL0058 sp. nov., isolated from the sediment.</title>
        <authorList>
            <person name="Wang L."/>
            <person name="Zhang D."/>
        </authorList>
    </citation>
    <scope>NUCLEOTIDE SEQUENCE</scope>
    <source>
        <strain evidence="4">WL0058</strain>
    </source>
</reference>
<keyword evidence="1 2" id="KW-0238">DNA-binding</keyword>
<evidence type="ECO:0000313" key="5">
    <source>
        <dbReference type="Proteomes" id="UP001196509"/>
    </source>
</evidence>
<dbReference type="RefSeq" id="WP_220229486.1">
    <property type="nucleotide sequence ID" value="NZ_JAICBX010000003.1"/>
</dbReference>
<evidence type="ECO:0000256" key="2">
    <source>
        <dbReference type="PROSITE-ProRule" id="PRU00335"/>
    </source>
</evidence>
<dbReference type="PANTHER" id="PTHR30328:SF54">
    <property type="entry name" value="HTH-TYPE TRANSCRIPTIONAL REPRESSOR SCO4008"/>
    <property type="match status" value="1"/>
</dbReference>
<comment type="caution">
    <text evidence="4">The sequence shown here is derived from an EMBL/GenBank/DDBJ whole genome shotgun (WGS) entry which is preliminary data.</text>
</comment>
<dbReference type="InterPro" id="IPR009057">
    <property type="entry name" value="Homeodomain-like_sf"/>
</dbReference>
<evidence type="ECO:0000259" key="3">
    <source>
        <dbReference type="PROSITE" id="PS50977"/>
    </source>
</evidence>